<feature type="binding site" evidence="9">
    <location>
        <position position="140"/>
    </location>
    <ligand>
        <name>substrate</name>
    </ligand>
</feature>
<dbReference type="Gene3D" id="3.40.50.720">
    <property type="entry name" value="NAD(P)-binding Rossmann-like Domain"/>
    <property type="match status" value="1"/>
</dbReference>
<dbReference type="EC" id="1.1.1.37" evidence="3"/>
<dbReference type="FunFam" id="3.90.110.10:FF:000001">
    <property type="entry name" value="Malate dehydrogenase"/>
    <property type="match status" value="1"/>
</dbReference>
<evidence type="ECO:0000256" key="2">
    <source>
        <dbReference type="ARBA" id="ARBA00011738"/>
    </source>
</evidence>
<dbReference type="InterPro" id="IPR022383">
    <property type="entry name" value="Lactate/malate_DH_C"/>
</dbReference>
<dbReference type="AlphaFoldDB" id="A0A2H3JP40"/>
<organism evidence="14 15">
    <name type="scientific">Wolfiporia cocos (strain MD-104)</name>
    <name type="common">Brown rot fungus</name>
    <dbReference type="NCBI Taxonomy" id="742152"/>
    <lineage>
        <taxon>Eukaryota</taxon>
        <taxon>Fungi</taxon>
        <taxon>Dikarya</taxon>
        <taxon>Basidiomycota</taxon>
        <taxon>Agaricomycotina</taxon>
        <taxon>Agaricomycetes</taxon>
        <taxon>Polyporales</taxon>
        <taxon>Phaeolaceae</taxon>
        <taxon>Wolfiporia</taxon>
    </lineage>
</organism>
<dbReference type="Pfam" id="PF02866">
    <property type="entry name" value="Ldh_1_C"/>
    <property type="match status" value="1"/>
</dbReference>
<feature type="binding site" evidence="10">
    <location>
        <begin position="30"/>
        <end position="36"/>
    </location>
    <ligand>
        <name>NAD(+)</name>
        <dbReference type="ChEBI" id="CHEBI:57540"/>
    </ligand>
</feature>
<evidence type="ECO:0000259" key="12">
    <source>
        <dbReference type="Pfam" id="PF00056"/>
    </source>
</evidence>
<feature type="binding site" evidence="10">
    <location>
        <position position="56"/>
    </location>
    <ligand>
        <name>NAD(+)</name>
        <dbReference type="ChEBI" id="CHEBI:57540"/>
    </ligand>
</feature>
<dbReference type="OMA" id="ASCAEYI"/>
<dbReference type="GO" id="GO:0005739">
    <property type="term" value="C:mitochondrion"/>
    <property type="evidence" value="ECO:0007669"/>
    <property type="project" value="TreeGrafter"/>
</dbReference>
<protein>
    <recommendedName>
        <fullName evidence="3">malate dehydrogenase</fullName>
        <ecNumber evidence="3">1.1.1.37</ecNumber>
    </recommendedName>
</protein>
<comment type="subunit">
    <text evidence="2">Homodimer.</text>
</comment>
<feature type="active site" description="Proton acceptor" evidence="8">
    <location>
        <position position="198"/>
    </location>
</feature>
<evidence type="ECO:0000313" key="15">
    <source>
        <dbReference type="Proteomes" id="UP000218811"/>
    </source>
</evidence>
<feature type="domain" description="Lactate/malate dehydrogenase C-terminal" evidence="13">
    <location>
        <begin position="169"/>
        <end position="336"/>
    </location>
</feature>
<accession>A0A2H3JP40</accession>
<evidence type="ECO:0000256" key="6">
    <source>
        <dbReference type="ARBA" id="ARBA00023027"/>
    </source>
</evidence>
<dbReference type="NCBIfam" id="TIGR01772">
    <property type="entry name" value="MDH_euk_gproteo"/>
    <property type="match status" value="1"/>
</dbReference>
<dbReference type="GO" id="GO:0030060">
    <property type="term" value="F:L-malate dehydrogenase (NAD+) activity"/>
    <property type="evidence" value="ECO:0007669"/>
    <property type="project" value="UniProtKB-EC"/>
</dbReference>
<evidence type="ECO:0000256" key="11">
    <source>
        <dbReference type="RuleBase" id="RU003369"/>
    </source>
</evidence>
<dbReference type="Proteomes" id="UP000218811">
    <property type="component" value="Unassembled WGS sequence"/>
</dbReference>
<evidence type="ECO:0000256" key="1">
    <source>
        <dbReference type="ARBA" id="ARBA00008824"/>
    </source>
</evidence>
<feature type="domain" description="Lactate/malate dehydrogenase N-terminal" evidence="12">
    <location>
        <begin position="25"/>
        <end position="166"/>
    </location>
</feature>
<evidence type="ECO:0000259" key="13">
    <source>
        <dbReference type="Pfam" id="PF02866"/>
    </source>
</evidence>
<dbReference type="OrthoDB" id="4069699at2759"/>
<sequence>MFARNAVRTLTQTRQFSSSSARGINVTVLGAGGGIGQPLSLLLKLDPHVKNLNLYDIRGAPGVAADVSHIDAASEVKGFAADKLDEALDGAEVIVVPAGVPRKPGMTRDDLFATNASVLRDLATTAARVAPKANLLIITNPVNSLVPIASRVYEKAGVYDPRRIFGVSTLDVVRATRFLAGLTGTDPADTPVTVVGGHSGDTIVPLFSQSPSAKAILGDKEKYEALVHRVQFGGDEVVQAKAGAGSATLSMAYAGAKFANALFRGISGEKGVITPSFVRSNLYEAQGVEYIASNIELGANGVEKIHPIGPITAREEELLQVAITGLKQNIEKGYKFIE</sequence>
<evidence type="ECO:0000256" key="4">
    <source>
        <dbReference type="ARBA" id="ARBA00022532"/>
    </source>
</evidence>
<reference evidence="14 15" key="1">
    <citation type="journal article" date="2012" name="Science">
        <title>The Paleozoic origin of enzymatic lignin decomposition reconstructed from 31 fungal genomes.</title>
        <authorList>
            <person name="Floudas D."/>
            <person name="Binder M."/>
            <person name="Riley R."/>
            <person name="Barry K."/>
            <person name="Blanchette R.A."/>
            <person name="Henrissat B."/>
            <person name="Martinez A.T."/>
            <person name="Otillar R."/>
            <person name="Spatafora J.W."/>
            <person name="Yadav J.S."/>
            <person name="Aerts A."/>
            <person name="Benoit I."/>
            <person name="Boyd A."/>
            <person name="Carlson A."/>
            <person name="Copeland A."/>
            <person name="Coutinho P.M."/>
            <person name="de Vries R.P."/>
            <person name="Ferreira P."/>
            <person name="Findley K."/>
            <person name="Foster B."/>
            <person name="Gaskell J."/>
            <person name="Glotzer D."/>
            <person name="Gorecki P."/>
            <person name="Heitman J."/>
            <person name="Hesse C."/>
            <person name="Hori C."/>
            <person name="Igarashi K."/>
            <person name="Jurgens J.A."/>
            <person name="Kallen N."/>
            <person name="Kersten P."/>
            <person name="Kohler A."/>
            <person name="Kuees U."/>
            <person name="Kumar T.K.A."/>
            <person name="Kuo A."/>
            <person name="LaButti K."/>
            <person name="Larrondo L.F."/>
            <person name="Lindquist E."/>
            <person name="Ling A."/>
            <person name="Lombard V."/>
            <person name="Lucas S."/>
            <person name="Lundell T."/>
            <person name="Martin R."/>
            <person name="McLaughlin D.J."/>
            <person name="Morgenstern I."/>
            <person name="Morin E."/>
            <person name="Murat C."/>
            <person name="Nagy L.G."/>
            <person name="Nolan M."/>
            <person name="Ohm R.A."/>
            <person name="Patyshakuliyeva A."/>
            <person name="Rokas A."/>
            <person name="Ruiz-Duenas F.J."/>
            <person name="Sabat G."/>
            <person name="Salamov A."/>
            <person name="Samejima M."/>
            <person name="Schmutz J."/>
            <person name="Slot J.C."/>
            <person name="St John F."/>
            <person name="Stenlid J."/>
            <person name="Sun H."/>
            <person name="Sun S."/>
            <person name="Syed K."/>
            <person name="Tsang A."/>
            <person name="Wiebenga A."/>
            <person name="Young D."/>
            <person name="Pisabarro A."/>
            <person name="Eastwood D.C."/>
            <person name="Martin F."/>
            <person name="Cullen D."/>
            <person name="Grigoriev I.V."/>
            <person name="Hibbett D.S."/>
        </authorList>
    </citation>
    <scope>NUCLEOTIDE SEQUENCE [LARGE SCALE GENOMIC DNA]</scope>
    <source>
        <strain evidence="14 15">MD-104</strain>
    </source>
</reference>
<dbReference type="SUPFAM" id="SSF56327">
    <property type="entry name" value="LDH C-terminal domain-like"/>
    <property type="match status" value="1"/>
</dbReference>
<dbReference type="FunFam" id="3.40.50.720:FF:000013">
    <property type="entry name" value="Malate dehydrogenase"/>
    <property type="match status" value="1"/>
</dbReference>
<gene>
    <name evidence="14" type="ORF">WOLCODRAFT_24916</name>
</gene>
<keyword evidence="15" id="KW-1185">Reference proteome</keyword>
<dbReference type="InterPro" id="IPR036291">
    <property type="entry name" value="NAD(P)-bd_dom_sf"/>
</dbReference>
<name>A0A2H3JP40_WOLCO</name>
<evidence type="ECO:0000256" key="10">
    <source>
        <dbReference type="PIRSR" id="PIRSR000102-3"/>
    </source>
</evidence>
<keyword evidence="5 11" id="KW-0560">Oxidoreductase</keyword>
<dbReference type="InterPro" id="IPR010097">
    <property type="entry name" value="Malate_DH_type1"/>
</dbReference>
<proteinExistence type="inferred from homology"/>
<keyword evidence="6 10" id="KW-0520">NAD</keyword>
<feature type="binding site" evidence="10">
    <location>
        <position position="251"/>
    </location>
    <ligand>
        <name>NAD(+)</name>
        <dbReference type="ChEBI" id="CHEBI:57540"/>
    </ligand>
</feature>
<dbReference type="PANTHER" id="PTHR11540">
    <property type="entry name" value="MALATE AND LACTATE DEHYDROGENASE"/>
    <property type="match status" value="1"/>
</dbReference>
<evidence type="ECO:0000313" key="14">
    <source>
        <dbReference type="EMBL" id="PCH41673.1"/>
    </source>
</evidence>
<feature type="binding site" evidence="9">
    <location>
        <position position="108"/>
    </location>
    <ligand>
        <name>substrate</name>
    </ligand>
</feature>
<dbReference type="InterPro" id="IPR001236">
    <property type="entry name" value="Lactate/malate_DH_N"/>
</dbReference>
<keyword evidence="4" id="KW-0816">Tricarboxylic acid cycle</keyword>
<dbReference type="PANTHER" id="PTHR11540:SF73">
    <property type="entry name" value="MALATE DEHYDROGENASE, MITOCHONDRIAL"/>
    <property type="match status" value="1"/>
</dbReference>
<feature type="binding site" evidence="10">
    <location>
        <position position="115"/>
    </location>
    <ligand>
        <name>NAD(+)</name>
        <dbReference type="ChEBI" id="CHEBI:57540"/>
    </ligand>
</feature>
<dbReference type="STRING" id="742152.A0A2H3JP40"/>
<evidence type="ECO:0000256" key="5">
    <source>
        <dbReference type="ARBA" id="ARBA00023002"/>
    </source>
</evidence>
<comment type="catalytic activity">
    <reaction evidence="7">
        <text>(S)-malate + NAD(+) = oxaloacetate + NADH + H(+)</text>
        <dbReference type="Rhea" id="RHEA:21432"/>
        <dbReference type="ChEBI" id="CHEBI:15378"/>
        <dbReference type="ChEBI" id="CHEBI:15589"/>
        <dbReference type="ChEBI" id="CHEBI:16452"/>
        <dbReference type="ChEBI" id="CHEBI:57540"/>
        <dbReference type="ChEBI" id="CHEBI:57945"/>
        <dbReference type="EC" id="1.1.1.37"/>
    </reaction>
</comment>
<dbReference type="Gene3D" id="3.90.110.10">
    <property type="entry name" value="Lactate dehydrogenase/glycoside hydrolase, family 4, C-terminal"/>
    <property type="match status" value="1"/>
</dbReference>
<dbReference type="PIRSF" id="PIRSF000102">
    <property type="entry name" value="Lac_mal_DH"/>
    <property type="match status" value="1"/>
</dbReference>
<evidence type="ECO:0000256" key="3">
    <source>
        <dbReference type="ARBA" id="ARBA00012995"/>
    </source>
</evidence>
<comment type="similarity">
    <text evidence="1">Belongs to the LDH/MDH superfamily. MDH type 1 family.</text>
</comment>
<dbReference type="Pfam" id="PF00056">
    <property type="entry name" value="Ldh_1_N"/>
    <property type="match status" value="1"/>
</dbReference>
<dbReference type="EMBL" id="KB468113">
    <property type="protein sequence ID" value="PCH41673.1"/>
    <property type="molecule type" value="Genomic_DNA"/>
</dbReference>
<feature type="binding site" evidence="9">
    <location>
        <position position="102"/>
    </location>
    <ligand>
        <name>substrate</name>
    </ligand>
</feature>
<dbReference type="InterPro" id="IPR015955">
    <property type="entry name" value="Lactate_DH/Glyco_Ohase_4_C"/>
</dbReference>
<feature type="binding site" evidence="9">
    <location>
        <position position="174"/>
    </location>
    <ligand>
        <name>substrate</name>
    </ligand>
</feature>
<dbReference type="InterPro" id="IPR001557">
    <property type="entry name" value="L-lactate/malate_DH"/>
</dbReference>
<evidence type="ECO:0000256" key="8">
    <source>
        <dbReference type="PIRSR" id="PIRSR000102-1"/>
    </source>
</evidence>
<evidence type="ECO:0000256" key="9">
    <source>
        <dbReference type="PIRSR" id="PIRSR000102-2"/>
    </source>
</evidence>
<dbReference type="CDD" id="cd01337">
    <property type="entry name" value="MDH_glyoxysomal_mitochondrial"/>
    <property type="match status" value="1"/>
</dbReference>
<feature type="binding site" evidence="10">
    <location>
        <begin position="138"/>
        <end position="140"/>
    </location>
    <ligand>
        <name>NAD(+)</name>
        <dbReference type="ChEBI" id="CHEBI:57540"/>
    </ligand>
</feature>
<dbReference type="SUPFAM" id="SSF51735">
    <property type="entry name" value="NAD(P)-binding Rossmann-fold domains"/>
    <property type="match status" value="1"/>
</dbReference>
<dbReference type="GO" id="GO:0006099">
    <property type="term" value="P:tricarboxylic acid cycle"/>
    <property type="evidence" value="ECO:0007669"/>
    <property type="project" value="UniProtKB-KW"/>
</dbReference>
<evidence type="ECO:0000256" key="7">
    <source>
        <dbReference type="ARBA" id="ARBA00048313"/>
    </source>
</evidence>
<dbReference type="GO" id="GO:0019752">
    <property type="term" value="P:carboxylic acid metabolic process"/>
    <property type="evidence" value="ECO:0007669"/>
    <property type="project" value="InterPro"/>
</dbReference>